<dbReference type="HOGENOM" id="CLU_017584_4_3_7"/>
<name>A0A0H3A3W9_NITV4</name>
<dbReference type="PRINTS" id="PR00753">
    <property type="entry name" value="ACCSYNTHASE"/>
</dbReference>
<comment type="cofactor">
    <cofactor evidence="1 6">
        <name>pyridoxal 5'-phosphate</name>
        <dbReference type="ChEBI" id="CHEBI:597326"/>
    </cofactor>
</comment>
<keyword evidence="3 6" id="KW-0032">Aminotransferase</keyword>
<proteinExistence type="inferred from homology"/>
<protein>
    <recommendedName>
        <fullName evidence="6">Aminotransferase</fullName>
        <ecNumber evidence="6">2.6.1.-</ecNumber>
    </recommendedName>
</protein>
<dbReference type="Gene3D" id="3.40.640.10">
    <property type="entry name" value="Type I PLP-dependent aspartate aminotransferase-like (Major domain)"/>
    <property type="match status" value="1"/>
</dbReference>
<organism evidence="8 9">
    <name type="scientific">Nitratidesulfovibrio vulgaris (strain DP4)</name>
    <name type="common">Desulfovibrio vulgaris</name>
    <dbReference type="NCBI Taxonomy" id="391774"/>
    <lineage>
        <taxon>Bacteria</taxon>
        <taxon>Pseudomonadati</taxon>
        <taxon>Thermodesulfobacteriota</taxon>
        <taxon>Desulfovibrionia</taxon>
        <taxon>Desulfovibrionales</taxon>
        <taxon>Desulfovibrionaceae</taxon>
        <taxon>Nitratidesulfovibrio</taxon>
    </lineage>
</organism>
<dbReference type="Pfam" id="PF00155">
    <property type="entry name" value="Aminotran_1_2"/>
    <property type="match status" value="1"/>
</dbReference>
<comment type="similarity">
    <text evidence="2 6">Belongs to the class-I pyridoxal-phosphate-dependent aminotransferase family.</text>
</comment>
<evidence type="ECO:0000313" key="9">
    <source>
        <dbReference type="Proteomes" id="UP000009173"/>
    </source>
</evidence>
<dbReference type="GO" id="GO:0006520">
    <property type="term" value="P:amino acid metabolic process"/>
    <property type="evidence" value="ECO:0007669"/>
    <property type="project" value="InterPro"/>
</dbReference>
<reference evidence="9" key="1">
    <citation type="journal article" date="2009" name="Environ. Microbiol.">
        <title>Contribution of mobile genetic elements to Desulfovibrio vulgaris genome plasticity.</title>
        <authorList>
            <person name="Walker C.B."/>
            <person name="Stolyar S."/>
            <person name="Chivian D."/>
            <person name="Pinel N."/>
            <person name="Gabster J.A."/>
            <person name="Dehal P.S."/>
            <person name="He Z."/>
            <person name="Yang Z.K."/>
            <person name="Yen H.C."/>
            <person name="Zhou J."/>
            <person name="Wall J.D."/>
            <person name="Hazen T.C."/>
            <person name="Arkin A.P."/>
            <person name="Stahl D.A."/>
        </authorList>
    </citation>
    <scope>NUCLEOTIDE SEQUENCE [LARGE SCALE GENOMIC DNA]</scope>
    <source>
        <strain evidence="9">DP4</strain>
    </source>
</reference>
<dbReference type="PANTHER" id="PTHR46383:SF1">
    <property type="entry name" value="ASPARTATE AMINOTRANSFERASE"/>
    <property type="match status" value="1"/>
</dbReference>
<evidence type="ECO:0000313" key="8">
    <source>
        <dbReference type="EMBL" id="ABM27189.1"/>
    </source>
</evidence>
<dbReference type="InterPro" id="IPR004838">
    <property type="entry name" value="NHTrfase_class1_PyrdxlP-BS"/>
</dbReference>
<sequence length="390" mass="42432">MNISDRLTRIKPSATLAVNAKALELKARGVKVVSLAVGEPDFGTPAHICEAAKRAIDEGFTRYTPVPGIIELREAVAGYFGRCYGVEAPAEATIVTNGGKQALYNLFQALLNPGDEVLVPAPYWVSYPALVQLAEGVPVFVPSPAERGFKITPAELDAHRTPRTRVLLLNSPSNPTGACYTREEMDALMQWAVDHDIFVIADEIYDRLVYGDMQPVSVSGWWQRFPDKVAVVNGLAKTFAMTGWRVGYVLAHPDLVKAVAKIQGQSTSNICSIAQKAALAALTGPYDAVEEMRCAFVRRRDLAYDIISGWKDVVCPRPDGAFYLFADIHRHYTASMPDSAAVCTRLLEEAQVALVPGSAFGDDKCIRFSYAVADDVLEDALSCVAKVLFG</sequence>
<keyword evidence="4 6" id="KW-0808">Transferase</keyword>
<feature type="domain" description="Aminotransferase class I/classII large" evidence="7">
    <location>
        <begin position="31"/>
        <end position="381"/>
    </location>
</feature>
<dbReference type="GO" id="GO:0030170">
    <property type="term" value="F:pyridoxal phosphate binding"/>
    <property type="evidence" value="ECO:0007669"/>
    <property type="project" value="InterPro"/>
</dbReference>
<evidence type="ECO:0000256" key="1">
    <source>
        <dbReference type="ARBA" id="ARBA00001933"/>
    </source>
</evidence>
<evidence type="ECO:0000256" key="6">
    <source>
        <dbReference type="RuleBase" id="RU000481"/>
    </source>
</evidence>
<dbReference type="InterPro" id="IPR050596">
    <property type="entry name" value="AspAT/PAT-like"/>
</dbReference>
<dbReference type="InterPro" id="IPR015421">
    <property type="entry name" value="PyrdxlP-dep_Trfase_major"/>
</dbReference>
<dbReference type="Proteomes" id="UP000009173">
    <property type="component" value="Chromosome"/>
</dbReference>
<dbReference type="InterPro" id="IPR015422">
    <property type="entry name" value="PyrdxlP-dep_Trfase_small"/>
</dbReference>
<dbReference type="Gene3D" id="3.90.1150.10">
    <property type="entry name" value="Aspartate Aminotransferase, domain 1"/>
    <property type="match status" value="1"/>
</dbReference>
<evidence type="ECO:0000256" key="4">
    <source>
        <dbReference type="ARBA" id="ARBA00022679"/>
    </source>
</evidence>
<dbReference type="KEGG" id="dvl:Dvul_0165"/>
<dbReference type="RefSeq" id="WP_011791431.1">
    <property type="nucleotide sequence ID" value="NC_008751.1"/>
</dbReference>
<evidence type="ECO:0000256" key="5">
    <source>
        <dbReference type="ARBA" id="ARBA00022898"/>
    </source>
</evidence>
<evidence type="ECO:0000256" key="2">
    <source>
        <dbReference type="ARBA" id="ARBA00007441"/>
    </source>
</evidence>
<dbReference type="PROSITE" id="PS00105">
    <property type="entry name" value="AA_TRANSFER_CLASS_1"/>
    <property type="match status" value="1"/>
</dbReference>
<accession>A0A0H3A3W9</accession>
<evidence type="ECO:0000259" key="7">
    <source>
        <dbReference type="Pfam" id="PF00155"/>
    </source>
</evidence>
<keyword evidence="5" id="KW-0663">Pyridoxal phosphate</keyword>
<dbReference type="EMBL" id="CP000527">
    <property type="protein sequence ID" value="ABM27189.1"/>
    <property type="molecule type" value="Genomic_DNA"/>
</dbReference>
<dbReference type="SUPFAM" id="SSF53383">
    <property type="entry name" value="PLP-dependent transferases"/>
    <property type="match status" value="1"/>
</dbReference>
<dbReference type="CDD" id="cd00609">
    <property type="entry name" value="AAT_like"/>
    <property type="match status" value="1"/>
</dbReference>
<gene>
    <name evidence="8" type="ordered locus">Dvul_0165</name>
</gene>
<dbReference type="FunFam" id="3.40.640.10:FF:000033">
    <property type="entry name" value="Aspartate aminotransferase"/>
    <property type="match status" value="1"/>
</dbReference>
<dbReference type="InterPro" id="IPR004839">
    <property type="entry name" value="Aminotransferase_I/II_large"/>
</dbReference>
<evidence type="ECO:0000256" key="3">
    <source>
        <dbReference type="ARBA" id="ARBA00022576"/>
    </source>
</evidence>
<dbReference type="EC" id="2.6.1.-" evidence="6"/>
<dbReference type="GO" id="GO:0008483">
    <property type="term" value="F:transaminase activity"/>
    <property type="evidence" value="ECO:0007669"/>
    <property type="project" value="UniProtKB-KW"/>
</dbReference>
<dbReference type="AlphaFoldDB" id="A0A0H3A3W9"/>
<dbReference type="InterPro" id="IPR015424">
    <property type="entry name" value="PyrdxlP-dep_Trfase"/>
</dbReference>
<dbReference type="PANTHER" id="PTHR46383">
    <property type="entry name" value="ASPARTATE AMINOTRANSFERASE"/>
    <property type="match status" value="1"/>
</dbReference>